<dbReference type="OrthoDB" id="516834at2"/>
<dbReference type="Proteomes" id="UP001283366">
    <property type="component" value="Unassembled WGS sequence"/>
</dbReference>
<dbReference type="InterPro" id="IPR051803">
    <property type="entry name" value="TA_system_RelE-like_toxin"/>
</dbReference>
<sequence length="103" mass="12176">MYRLSNLAAKDFGHIFEYTLLNFGVKQADSYTESMHNALQTLALNPLMGYECPEIADHIRRHDHQKHAIFYSYQSPNIFILRILHQHMEPLKHFSPDYDENLL</sequence>
<dbReference type="EMBL" id="JAWRCO010000001">
    <property type="protein sequence ID" value="MDW6003975.1"/>
    <property type="molecule type" value="Genomic_DNA"/>
</dbReference>
<evidence type="ECO:0000256" key="3">
    <source>
        <dbReference type="PIRNR" id="PIRNR029218"/>
    </source>
</evidence>
<evidence type="ECO:0000313" key="4">
    <source>
        <dbReference type="EMBL" id="MDW6003975.1"/>
    </source>
</evidence>
<evidence type="ECO:0000256" key="1">
    <source>
        <dbReference type="ARBA" id="ARBA00006226"/>
    </source>
</evidence>
<organism evidence="5 6">
    <name type="scientific">Vibrio mangrovi</name>
    <dbReference type="NCBI Taxonomy" id="474394"/>
    <lineage>
        <taxon>Bacteria</taxon>
        <taxon>Pseudomonadati</taxon>
        <taxon>Pseudomonadota</taxon>
        <taxon>Gammaproteobacteria</taxon>
        <taxon>Vibrionales</taxon>
        <taxon>Vibrionaceae</taxon>
        <taxon>Vibrio</taxon>
    </lineage>
</organism>
<reference evidence="4 7" key="2">
    <citation type="submission" date="2023-11" db="EMBL/GenBank/DDBJ databases">
        <title>Plant-associative lifestyle of Vibrio porteresiae and its evolutionary dynamics.</title>
        <authorList>
            <person name="Rameshkumar N."/>
            <person name="Kirti K."/>
        </authorList>
    </citation>
    <scope>NUCLEOTIDE SEQUENCE [LARGE SCALE GENOMIC DNA]</scope>
    <source>
        <strain evidence="4 7">MSSRF38</strain>
    </source>
</reference>
<evidence type="ECO:0000313" key="6">
    <source>
        <dbReference type="Proteomes" id="UP000196125"/>
    </source>
</evidence>
<evidence type="ECO:0000313" key="5">
    <source>
        <dbReference type="EMBL" id="SMR99229.1"/>
    </source>
</evidence>
<dbReference type="PIRSF" id="PIRSF029218">
    <property type="entry name" value="ParE"/>
    <property type="match status" value="1"/>
</dbReference>
<comment type="similarity">
    <text evidence="1 3">Belongs to the RelE toxin family.</text>
</comment>
<keyword evidence="7" id="KW-1185">Reference proteome</keyword>
<dbReference type="PANTHER" id="PTHR33755">
    <property type="entry name" value="TOXIN PARE1-RELATED"/>
    <property type="match status" value="1"/>
</dbReference>
<dbReference type="AlphaFoldDB" id="A0A1Y6INI4"/>
<dbReference type="EMBL" id="FXXI01000001">
    <property type="protein sequence ID" value="SMR99229.1"/>
    <property type="molecule type" value="Genomic_DNA"/>
</dbReference>
<dbReference type="Gene3D" id="3.30.2310.20">
    <property type="entry name" value="RelE-like"/>
    <property type="match status" value="1"/>
</dbReference>
<dbReference type="Proteomes" id="UP000196125">
    <property type="component" value="Unassembled WGS sequence"/>
</dbReference>
<keyword evidence="2" id="KW-1277">Toxin-antitoxin system</keyword>
<dbReference type="Pfam" id="PF05016">
    <property type="entry name" value="ParE_toxin"/>
    <property type="match status" value="1"/>
</dbReference>
<gene>
    <name evidence="5" type="primary">parE1_2</name>
    <name evidence="4" type="ORF">SBX37_14040</name>
    <name evidence="5" type="ORF">VIM7927_00453</name>
</gene>
<reference evidence="5 6" key="1">
    <citation type="submission" date="2017-05" db="EMBL/GenBank/DDBJ databases">
        <authorList>
            <person name="Song R."/>
            <person name="Chenine A.L."/>
            <person name="Ruprecht R.M."/>
        </authorList>
    </citation>
    <scope>NUCLEOTIDE SEQUENCE [LARGE SCALE GENOMIC DNA]</scope>
    <source>
        <strain evidence="5 6">CECT 7927</strain>
    </source>
</reference>
<dbReference type="RefSeq" id="WP_087479273.1">
    <property type="nucleotide sequence ID" value="NZ_AP024883.1"/>
</dbReference>
<protein>
    <recommendedName>
        <fullName evidence="3">Toxin</fullName>
    </recommendedName>
</protein>
<dbReference type="InterPro" id="IPR007712">
    <property type="entry name" value="RelE/ParE_toxin"/>
</dbReference>
<name>A0A1Y6INI4_9VIBR</name>
<dbReference type="PANTHER" id="PTHR33755:SF3">
    <property type="entry name" value="TOXIN"/>
    <property type="match status" value="1"/>
</dbReference>
<evidence type="ECO:0000256" key="2">
    <source>
        <dbReference type="ARBA" id="ARBA00022649"/>
    </source>
</evidence>
<proteinExistence type="inferred from homology"/>
<dbReference type="InterPro" id="IPR035093">
    <property type="entry name" value="RelE/ParE_toxin_dom_sf"/>
</dbReference>
<dbReference type="InterPro" id="IPR028344">
    <property type="entry name" value="ParE1/4"/>
</dbReference>
<accession>A0A1Y6INI4</accession>
<evidence type="ECO:0000313" key="7">
    <source>
        <dbReference type="Proteomes" id="UP001283366"/>
    </source>
</evidence>